<evidence type="ECO:0000313" key="2">
    <source>
        <dbReference type="Proteomes" id="UP001374803"/>
    </source>
</evidence>
<gene>
    <name evidence="1" type="ORF">LVJ94_31860</name>
</gene>
<organism evidence="1 2">
    <name type="scientific">Pendulispora rubella</name>
    <dbReference type="NCBI Taxonomy" id="2741070"/>
    <lineage>
        <taxon>Bacteria</taxon>
        <taxon>Pseudomonadati</taxon>
        <taxon>Myxococcota</taxon>
        <taxon>Myxococcia</taxon>
        <taxon>Myxococcales</taxon>
        <taxon>Sorangiineae</taxon>
        <taxon>Pendulisporaceae</taxon>
        <taxon>Pendulispora</taxon>
    </lineage>
</organism>
<sequence>MNVTSFDCVTHPATLFPPAAAASFAVNDRSISAIASDTACTVSATPGSFGTMFVATGAPLGTVQLFPLQSNPPKMLTRRLMVTASS</sequence>
<dbReference type="Proteomes" id="UP001374803">
    <property type="component" value="Chromosome"/>
</dbReference>
<proteinExistence type="predicted"/>
<evidence type="ECO:0000313" key="1">
    <source>
        <dbReference type="EMBL" id="WXB01502.1"/>
    </source>
</evidence>
<keyword evidence="2" id="KW-1185">Reference proteome</keyword>
<protein>
    <submittedName>
        <fullName evidence="1">Uncharacterized protein</fullName>
    </submittedName>
</protein>
<dbReference type="EMBL" id="CP089983">
    <property type="protein sequence ID" value="WXB01502.1"/>
    <property type="molecule type" value="Genomic_DNA"/>
</dbReference>
<name>A0ABZ2KSK6_9BACT</name>
<reference evidence="1" key="1">
    <citation type="submission" date="2021-12" db="EMBL/GenBank/DDBJ databases">
        <title>Discovery of the Pendulisporaceae a myxobacterial family with distinct sporulation behavior and unique specialized metabolism.</title>
        <authorList>
            <person name="Garcia R."/>
            <person name="Popoff A."/>
            <person name="Bader C.D."/>
            <person name="Loehr J."/>
            <person name="Walesch S."/>
            <person name="Walt C."/>
            <person name="Boldt J."/>
            <person name="Bunk B."/>
            <person name="Haeckl F.J.F.P.J."/>
            <person name="Gunesch A.P."/>
            <person name="Birkelbach J."/>
            <person name="Nuebel U."/>
            <person name="Pietschmann T."/>
            <person name="Bach T."/>
            <person name="Mueller R."/>
        </authorList>
    </citation>
    <scope>NUCLEOTIDE SEQUENCE</scope>
    <source>
        <strain evidence="1">MSr11367</strain>
    </source>
</reference>
<accession>A0ABZ2KSK6</accession>